<dbReference type="STRING" id="403673.A0A177W8B3"/>
<keyword evidence="2" id="KW-0012">Acyltransferase</keyword>
<sequence length="194" mass="22620">MTAIRRFVADDLFKFNNINLDPLTETYNLSFYLGYLAQWPDLCMTAENANGTLMSYIIGKAEGHDELWHGHVTALTVAPEFRRLGLARTLMNFLERVSEKVYNTYFVDLFVRSSNSLAIGMYENFGYTTYRRVLDYYTGHDPEDALGKLNARLLLYTFVCIHCYKYMRKALPRDVFKKSIVPLKHPITVDELEW</sequence>
<dbReference type="OrthoDB" id="10264728at2759"/>
<evidence type="ECO:0000256" key="2">
    <source>
        <dbReference type="ARBA" id="ARBA00023315"/>
    </source>
</evidence>
<dbReference type="SUPFAM" id="SSF55729">
    <property type="entry name" value="Acyl-CoA N-acyltransferases (Nat)"/>
    <property type="match status" value="1"/>
</dbReference>
<name>A0A177W8B3_BATDL</name>
<gene>
    <name evidence="4" type="ORF">BDEG_20493</name>
</gene>
<dbReference type="InterPro" id="IPR016181">
    <property type="entry name" value="Acyl_CoA_acyltransferase"/>
</dbReference>
<evidence type="ECO:0000259" key="3">
    <source>
        <dbReference type="PROSITE" id="PS51186"/>
    </source>
</evidence>
<evidence type="ECO:0000313" key="5">
    <source>
        <dbReference type="Proteomes" id="UP000077115"/>
    </source>
</evidence>
<protein>
    <recommendedName>
        <fullName evidence="3">N-acetyltransferase domain-containing protein</fullName>
    </recommendedName>
</protein>
<dbReference type="Gene3D" id="3.40.630.30">
    <property type="match status" value="1"/>
</dbReference>
<dbReference type="GO" id="GO:0031416">
    <property type="term" value="C:NatB complex"/>
    <property type="evidence" value="ECO:0007669"/>
    <property type="project" value="TreeGrafter"/>
</dbReference>
<dbReference type="GO" id="GO:0004596">
    <property type="term" value="F:protein-N-terminal amino-acid acetyltransferase activity"/>
    <property type="evidence" value="ECO:0007669"/>
    <property type="project" value="TreeGrafter"/>
</dbReference>
<accession>A0A177W8B3</accession>
<dbReference type="AlphaFoldDB" id="A0A177W8B3"/>
<dbReference type="eggNOG" id="KOG3234">
    <property type="taxonomic scope" value="Eukaryota"/>
</dbReference>
<feature type="domain" description="N-acetyltransferase" evidence="3">
    <location>
        <begin position="2"/>
        <end position="152"/>
    </location>
</feature>
<dbReference type="Proteomes" id="UP000077115">
    <property type="component" value="Unassembled WGS sequence"/>
</dbReference>
<reference evidence="4 5" key="1">
    <citation type="submission" date="2006-10" db="EMBL/GenBank/DDBJ databases">
        <title>The Genome Sequence of Batrachochytrium dendrobatidis JEL423.</title>
        <authorList>
            <consortium name="The Broad Institute Genome Sequencing Platform"/>
            <person name="Birren B."/>
            <person name="Lander E."/>
            <person name="Galagan J."/>
            <person name="Cuomo C."/>
            <person name="Devon K."/>
            <person name="Jaffe D."/>
            <person name="Butler J."/>
            <person name="Alvarez P."/>
            <person name="Gnerre S."/>
            <person name="Grabherr M."/>
            <person name="Kleber M."/>
            <person name="Mauceli E."/>
            <person name="Brockman W."/>
            <person name="Young S."/>
            <person name="LaButti K."/>
            <person name="Sykes S."/>
            <person name="DeCaprio D."/>
            <person name="Crawford M."/>
            <person name="Koehrsen M."/>
            <person name="Engels R."/>
            <person name="Montgomery P."/>
            <person name="Pearson M."/>
            <person name="Howarth C."/>
            <person name="Larson L."/>
            <person name="White J."/>
            <person name="O'Leary S."/>
            <person name="Kodira C."/>
            <person name="Zeng Q."/>
            <person name="Yandava C."/>
            <person name="Alvarado L."/>
            <person name="Longcore J."/>
            <person name="James T."/>
        </authorList>
    </citation>
    <scope>NUCLEOTIDE SEQUENCE [LARGE SCALE GENOMIC DNA]</scope>
    <source>
        <strain evidence="4 5">JEL423</strain>
    </source>
</reference>
<dbReference type="Pfam" id="PF00583">
    <property type="entry name" value="Acetyltransf_1"/>
    <property type="match status" value="1"/>
</dbReference>
<dbReference type="PANTHER" id="PTHR45910:SF1">
    <property type="entry name" value="N-ALPHA-ACETYLTRANSFERASE 20"/>
    <property type="match status" value="1"/>
</dbReference>
<keyword evidence="1" id="KW-0808">Transferase</keyword>
<reference evidence="4 5" key="2">
    <citation type="submission" date="2016-05" db="EMBL/GenBank/DDBJ databases">
        <title>Lineage-specific infection strategies underlie the spectrum of fungal disease in amphibians.</title>
        <authorList>
            <person name="Cuomo C.A."/>
            <person name="Farrer R.A."/>
            <person name="James T."/>
            <person name="Longcore J."/>
            <person name="Birren B."/>
        </authorList>
    </citation>
    <scope>NUCLEOTIDE SEQUENCE [LARGE SCALE GENOMIC DNA]</scope>
    <source>
        <strain evidence="4 5">JEL423</strain>
    </source>
</reference>
<dbReference type="PROSITE" id="PS51186">
    <property type="entry name" value="GNAT"/>
    <property type="match status" value="1"/>
</dbReference>
<evidence type="ECO:0000313" key="4">
    <source>
        <dbReference type="EMBL" id="OAJ36303.1"/>
    </source>
</evidence>
<evidence type="ECO:0000256" key="1">
    <source>
        <dbReference type="ARBA" id="ARBA00022679"/>
    </source>
</evidence>
<dbReference type="InterPro" id="IPR051646">
    <property type="entry name" value="NatB_acetyltransferase_subunit"/>
</dbReference>
<dbReference type="CDD" id="cd04301">
    <property type="entry name" value="NAT_SF"/>
    <property type="match status" value="1"/>
</dbReference>
<organism evidence="4 5">
    <name type="scientific">Batrachochytrium dendrobatidis (strain JEL423)</name>
    <dbReference type="NCBI Taxonomy" id="403673"/>
    <lineage>
        <taxon>Eukaryota</taxon>
        <taxon>Fungi</taxon>
        <taxon>Fungi incertae sedis</taxon>
        <taxon>Chytridiomycota</taxon>
        <taxon>Chytridiomycota incertae sedis</taxon>
        <taxon>Chytridiomycetes</taxon>
        <taxon>Rhizophydiales</taxon>
        <taxon>Rhizophydiales incertae sedis</taxon>
        <taxon>Batrachochytrium</taxon>
    </lineage>
</organism>
<dbReference type="VEuPathDB" id="FungiDB:BDEG_20493"/>
<dbReference type="InterPro" id="IPR000182">
    <property type="entry name" value="GNAT_dom"/>
</dbReference>
<proteinExistence type="predicted"/>
<dbReference type="EMBL" id="DS022300">
    <property type="protein sequence ID" value="OAJ36303.1"/>
    <property type="molecule type" value="Genomic_DNA"/>
</dbReference>
<dbReference type="PANTHER" id="PTHR45910">
    <property type="entry name" value="N-ALPHA-ACETYLTRANSFERASE 20"/>
    <property type="match status" value="1"/>
</dbReference>